<keyword evidence="1" id="KW-0675">Receptor</keyword>
<accession>A0ABV0P624</accession>
<organism evidence="4 5">
    <name type="scientific">Goodea atripinnis</name>
    <dbReference type="NCBI Taxonomy" id="208336"/>
    <lineage>
        <taxon>Eukaryota</taxon>
        <taxon>Metazoa</taxon>
        <taxon>Chordata</taxon>
        <taxon>Craniata</taxon>
        <taxon>Vertebrata</taxon>
        <taxon>Euteleostomi</taxon>
        <taxon>Actinopterygii</taxon>
        <taxon>Neopterygii</taxon>
        <taxon>Teleostei</taxon>
        <taxon>Neoteleostei</taxon>
        <taxon>Acanthomorphata</taxon>
        <taxon>Ovalentaria</taxon>
        <taxon>Atherinomorphae</taxon>
        <taxon>Cyprinodontiformes</taxon>
        <taxon>Goodeidae</taxon>
        <taxon>Goodea</taxon>
    </lineage>
</organism>
<gene>
    <name evidence="4" type="primary">FZD3_2</name>
    <name evidence="4" type="ORF">GOODEAATRI_019018</name>
</gene>
<keyword evidence="2" id="KW-0472">Membrane</keyword>
<comment type="caution">
    <text evidence="4">The sequence shown here is derived from an EMBL/GenBank/DDBJ whole genome shotgun (WGS) entry which is preliminary data.</text>
</comment>
<proteinExistence type="predicted"/>
<evidence type="ECO:0000313" key="5">
    <source>
        <dbReference type="Proteomes" id="UP001476798"/>
    </source>
</evidence>
<dbReference type="Proteomes" id="UP001476798">
    <property type="component" value="Unassembled WGS sequence"/>
</dbReference>
<evidence type="ECO:0000256" key="2">
    <source>
        <dbReference type="SAM" id="Phobius"/>
    </source>
</evidence>
<reference evidence="4 5" key="1">
    <citation type="submission" date="2021-06" db="EMBL/GenBank/DDBJ databases">
        <authorList>
            <person name="Palmer J.M."/>
        </authorList>
    </citation>
    <scope>NUCLEOTIDE SEQUENCE [LARGE SCALE GENOMIC DNA]</scope>
    <source>
        <strain evidence="4 5">GA_2019</strain>
        <tissue evidence="4">Muscle</tissue>
    </source>
</reference>
<keyword evidence="2" id="KW-0812">Transmembrane</keyword>
<dbReference type="EMBL" id="JAHRIO010061628">
    <property type="protein sequence ID" value="MEQ2178904.1"/>
    <property type="molecule type" value="Genomic_DNA"/>
</dbReference>
<keyword evidence="2" id="KW-1133">Transmembrane helix</keyword>
<evidence type="ECO:0000259" key="3">
    <source>
        <dbReference type="Pfam" id="PF01534"/>
    </source>
</evidence>
<evidence type="ECO:0000313" key="4">
    <source>
        <dbReference type="EMBL" id="MEQ2178904.1"/>
    </source>
</evidence>
<keyword evidence="5" id="KW-1185">Reference proteome</keyword>
<protein>
    <submittedName>
        <fullName evidence="4">Frizzled-3</fullName>
    </submittedName>
</protein>
<evidence type="ECO:0000256" key="1">
    <source>
        <dbReference type="ARBA" id="ARBA00023170"/>
    </source>
</evidence>
<sequence>MEIPLEKENQEKLVKFMIRIGVFSILYLVPLLTVIACYFYESSYRTIWETTWVQEKCRDYHIPCPYKWFRCLRTS</sequence>
<dbReference type="Pfam" id="PF01534">
    <property type="entry name" value="Frizzled"/>
    <property type="match status" value="1"/>
</dbReference>
<dbReference type="InterPro" id="IPR000539">
    <property type="entry name" value="Frizzled/Smoothened_7TM"/>
</dbReference>
<dbReference type="Gene3D" id="1.20.1070.10">
    <property type="entry name" value="Rhodopsin 7-helix transmembrane proteins"/>
    <property type="match status" value="1"/>
</dbReference>
<feature type="domain" description="Frizzled/Smoothened 7TM" evidence="3">
    <location>
        <begin position="7"/>
        <end position="64"/>
    </location>
</feature>
<name>A0ABV0P624_9TELE</name>
<feature type="transmembrane region" description="Helical" evidence="2">
    <location>
        <begin position="20"/>
        <end position="40"/>
    </location>
</feature>